<dbReference type="InterPro" id="IPR006015">
    <property type="entry name" value="Universal_stress_UspA"/>
</dbReference>
<comment type="caution">
    <text evidence="4">The sequence shown here is derived from an EMBL/GenBank/DDBJ whole genome shotgun (WGS) entry which is preliminary data.</text>
</comment>
<keyword evidence="2" id="KW-0175">Coiled coil</keyword>
<feature type="domain" description="UspA" evidence="3">
    <location>
        <begin position="1"/>
        <end position="136"/>
    </location>
</feature>
<dbReference type="Proteomes" id="UP000752292">
    <property type="component" value="Unassembled WGS sequence"/>
</dbReference>
<dbReference type="PANTHER" id="PTHR46268">
    <property type="entry name" value="STRESS RESPONSE PROTEIN NHAX"/>
    <property type="match status" value="1"/>
</dbReference>
<protein>
    <submittedName>
        <fullName evidence="4">Universal stress protein</fullName>
    </submittedName>
</protein>
<reference evidence="4" key="1">
    <citation type="submission" date="2020-07" db="EMBL/GenBank/DDBJ databases">
        <title>Huge and variable diversity of episymbiotic CPR bacteria and DPANN archaea in groundwater ecosystems.</title>
        <authorList>
            <person name="He C.Y."/>
            <person name="Keren R."/>
            <person name="Whittaker M."/>
            <person name="Farag I.F."/>
            <person name="Doudna J."/>
            <person name="Cate J.H.D."/>
            <person name="Banfield J.F."/>
        </authorList>
    </citation>
    <scope>NUCLEOTIDE SEQUENCE</scope>
    <source>
        <strain evidence="4">NC_groundwater_1370_Ag_S-0.2um_69_93</strain>
    </source>
</reference>
<dbReference type="PANTHER" id="PTHR46268:SF6">
    <property type="entry name" value="UNIVERSAL STRESS PROTEIN UP12"/>
    <property type="match status" value="1"/>
</dbReference>
<proteinExistence type="inferred from homology"/>
<gene>
    <name evidence="4" type="ORF">HY618_00845</name>
</gene>
<comment type="similarity">
    <text evidence="1">Belongs to the universal stress protein A family.</text>
</comment>
<evidence type="ECO:0000256" key="2">
    <source>
        <dbReference type="SAM" id="Coils"/>
    </source>
</evidence>
<dbReference type="SUPFAM" id="SSF52402">
    <property type="entry name" value="Adenine nucleotide alpha hydrolases-like"/>
    <property type="match status" value="1"/>
</dbReference>
<dbReference type="EMBL" id="JACQRX010000038">
    <property type="protein sequence ID" value="MBI4250981.1"/>
    <property type="molecule type" value="Genomic_DNA"/>
</dbReference>
<organism evidence="4 5">
    <name type="scientific">Tectimicrobiota bacterium</name>
    <dbReference type="NCBI Taxonomy" id="2528274"/>
    <lineage>
        <taxon>Bacteria</taxon>
        <taxon>Pseudomonadati</taxon>
        <taxon>Nitrospinota/Tectimicrobiota group</taxon>
        <taxon>Candidatus Tectimicrobiota</taxon>
    </lineage>
</organism>
<evidence type="ECO:0000256" key="1">
    <source>
        <dbReference type="ARBA" id="ARBA00008791"/>
    </source>
</evidence>
<sequence>MFRKILVPLDGSPAAEQILPKLREIANGGREVHLLRVANASQLPGVDPAELQVNVLKEAEEYLAALEARLREEGVRVESHVRYGHPAEEILDHVRHRNYDLIAMTTHGRSGVSRLLMGSVTESVIRGATVPVLVVRAAGGAVTDAVPSG</sequence>
<dbReference type="Gene3D" id="3.40.50.620">
    <property type="entry name" value="HUPs"/>
    <property type="match status" value="1"/>
</dbReference>
<name>A0A932ZTE3_UNCTE</name>
<dbReference type="PRINTS" id="PR01438">
    <property type="entry name" value="UNVRSLSTRESS"/>
</dbReference>
<dbReference type="Pfam" id="PF00582">
    <property type="entry name" value="Usp"/>
    <property type="match status" value="1"/>
</dbReference>
<evidence type="ECO:0000259" key="3">
    <source>
        <dbReference type="Pfam" id="PF00582"/>
    </source>
</evidence>
<accession>A0A932ZTE3</accession>
<dbReference type="CDD" id="cd00293">
    <property type="entry name" value="USP-like"/>
    <property type="match status" value="1"/>
</dbReference>
<evidence type="ECO:0000313" key="4">
    <source>
        <dbReference type="EMBL" id="MBI4250981.1"/>
    </source>
</evidence>
<dbReference type="InterPro" id="IPR006016">
    <property type="entry name" value="UspA"/>
</dbReference>
<dbReference type="AlphaFoldDB" id="A0A932ZTE3"/>
<dbReference type="InterPro" id="IPR014729">
    <property type="entry name" value="Rossmann-like_a/b/a_fold"/>
</dbReference>
<evidence type="ECO:0000313" key="5">
    <source>
        <dbReference type="Proteomes" id="UP000752292"/>
    </source>
</evidence>
<feature type="coiled-coil region" evidence="2">
    <location>
        <begin position="49"/>
        <end position="76"/>
    </location>
</feature>